<evidence type="ECO:0000256" key="9">
    <source>
        <dbReference type="ARBA" id="ARBA00048173"/>
    </source>
</evidence>
<keyword evidence="4" id="KW-0479">Metal-binding</keyword>
<dbReference type="GO" id="GO:0003964">
    <property type="term" value="F:RNA-directed DNA polymerase activity"/>
    <property type="evidence" value="ECO:0007669"/>
    <property type="project" value="UniProtKB-KW"/>
</dbReference>
<gene>
    <name evidence="11" type="primary">ltrA</name>
    <name evidence="11" type="ORF">GJ685_09555</name>
</gene>
<dbReference type="SUPFAM" id="SSF56672">
    <property type="entry name" value="DNA/RNA polymerases"/>
    <property type="match status" value="1"/>
</dbReference>
<dbReference type="PANTHER" id="PTHR34047:SF3">
    <property type="entry name" value="BLR2052 PROTEIN"/>
    <property type="match status" value="1"/>
</dbReference>
<evidence type="ECO:0000256" key="6">
    <source>
        <dbReference type="ARBA" id="ARBA00022918"/>
    </source>
</evidence>
<evidence type="ECO:0000256" key="7">
    <source>
        <dbReference type="ARBA" id="ARBA00023118"/>
    </source>
</evidence>
<keyword evidence="6 11" id="KW-0695">RNA-directed DNA polymerase</keyword>
<dbReference type="PROSITE" id="PS50878">
    <property type="entry name" value="RT_POL"/>
    <property type="match status" value="1"/>
</dbReference>
<organism evidence="11 12">
    <name type="scientific">Chlorobium phaeovibrioides</name>
    <dbReference type="NCBI Taxonomy" id="1094"/>
    <lineage>
        <taxon>Bacteria</taxon>
        <taxon>Pseudomonadati</taxon>
        <taxon>Chlorobiota</taxon>
        <taxon>Chlorobiia</taxon>
        <taxon>Chlorobiales</taxon>
        <taxon>Chlorobiaceae</taxon>
        <taxon>Chlorobium/Pelodictyon group</taxon>
        <taxon>Chlorobium</taxon>
    </lineage>
</organism>
<evidence type="ECO:0000256" key="1">
    <source>
        <dbReference type="ARBA" id="ARBA00012493"/>
    </source>
</evidence>
<dbReference type="EC" id="2.7.7.49" evidence="1"/>
<protein>
    <recommendedName>
        <fullName evidence="1">RNA-directed DNA polymerase</fullName>
        <ecNumber evidence="1">2.7.7.49</ecNumber>
    </recommendedName>
</protein>
<evidence type="ECO:0000313" key="11">
    <source>
        <dbReference type="EMBL" id="MWV55288.1"/>
    </source>
</evidence>
<sequence length="413" mass="48295">MTKSFEISKKLVWEAYQCVKANEGAAGVDHETIEQFDRHLKDNLYKIWNRMSSGSYFPPPVKGVPIPKKSGGERMLGIPTVSDRIAQTVVKLKLEPILEPLFHQNSYGYRPGRSALDAVAMVRRRSWEYDWVVEFDIKGLFDNIDHDLLMRALRKHCETPWILLYVERWLKAPMQTATGAIVERTSGTPQGGVVSPLLANLFLHYAFDMWVTQNLRSVRFCRYADDGVIHCKSREQAEFALRKIRKRFEQCRLELHPDKTRIAYCQDVNRQEVYPNVQFTFLGYTFRPRRSVDKYGRLYVNFSPAVSREALKAMRQTIRGWHIQLRCDRNLQDLAARFNAVLRGWNGYYGKFYGSAMSVIWRHMNMYLMRWLMRKYKHLAGHKTRARKALGKLAQSFPNEFVHWQLGYAPKAG</sequence>
<evidence type="ECO:0000313" key="12">
    <source>
        <dbReference type="Proteomes" id="UP000489351"/>
    </source>
</evidence>
<proteinExistence type="inferred from homology"/>
<dbReference type="InterPro" id="IPR013597">
    <property type="entry name" value="Mat_intron_G2"/>
</dbReference>
<dbReference type="InterPro" id="IPR030931">
    <property type="entry name" value="Group_II_RT_mat"/>
</dbReference>
<evidence type="ECO:0000259" key="10">
    <source>
        <dbReference type="PROSITE" id="PS50878"/>
    </source>
</evidence>
<name>A0ABW9UQF2_CHLPH</name>
<dbReference type="InterPro" id="IPR043502">
    <property type="entry name" value="DNA/RNA_pol_sf"/>
</dbReference>
<dbReference type="Pfam" id="PF08388">
    <property type="entry name" value="GIIM"/>
    <property type="match status" value="1"/>
</dbReference>
<evidence type="ECO:0000256" key="8">
    <source>
        <dbReference type="ARBA" id="ARBA00034120"/>
    </source>
</evidence>
<evidence type="ECO:0000256" key="5">
    <source>
        <dbReference type="ARBA" id="ARBA00022842"/>
    </source>
</evidence>
<dbReference type="InterPro" id="IPR000123">
    <property type="entry name" value="Reverse_transcriptase_msDNA"/>
</dbReference>
<dbReference type="EMBL" id="WUBZ01000098">
    <property type="protein sequence ID" value="MWV55288.1"/>
    <property type="molecule type" value="Genomic_DNA"/>
</dbReference>
<keyword evidence="7" id="KW-0051">Antiviral defense</keyword>
<keyword evidence="3 11" id="KW-0548">Nucleotidyltransferase</keyword>
<keyword evidence="5" id="KW-0460">Magnesium</keyword>
<keyword evidence="12" id="KW-1185">Reference proteome</keyword>
<dbReference type="PRINTS" id="PR00866">
    <property type="entry name" value="RNADNAPOLMS"/>
</dbReference>
<dbReference type="RefSeq" id="WP_160460401.1">
    <property type="nucleotide sequence ID" value="NZ_WUBZ01000098.1"/>
</dbReference>
<dbReference type="NCBIfam" id="TIGR04416">
    <property type="entry name" value="group_II_RT_mat"/>
    <property type="match status" value="1"/>
</dbReference>
<keyword evidence="2 11" id="KW-0808">Transferase</keyword>
<reference evidence="11 12" key="1">
    <citation type="submission" date="2019-11" db="EMBL/GenBank/DDBJ databases">
        <title>Green- and brown-colored morphotypes of Chlorobia in the stratified aquatic ecosystems of Kandalaksha Gulf (White Sea): A model for study of the accessory genome evolution.</title>
        <authorList>
            <person name="Grouzdev D.S."/>
        </authorList>
    </citation>
    <scope>NUCLEOTIDE SEQUENCE [LARGE SCALE GENOMIC DNA]</scope>
    <source>
        <strain evidence="11 12">ZM</strain>
    </source>
</reference>
<dbReference type="CDD" id="cd01651">
    <property type="entry name" value="RT_G2_intron"/>
    <property type="match status" value="1"/>
</dbReference>
<feature type="domain" description="Reverse transcriptase" evidence="10">
    <location>
        <begin position="47"/>
        <end position="286"/>
    </location>
</feature>
<comment type="catalytic activity">
    <reaction evidence="9">
        <text>DNA(n) + a 2'-deoxyribonucleoside 5'-triphosphate = DNA(n+1) + diphosphate</text>
        <dbReference type="Rhea" id="RHEA:22508"/>
        <dbReference type="Rhea" id="RHEA-COMP:17339"/>
        <dbReference type="Rhea" id="RHEA-COMP:17340"/>
        <dbReference type="ChEBI" id="CHEBI:33019"/>
        <dbReference type="ChEBI" id="CHEBI:61560"/>
        <dbReference type="ChEBI" id="CHEBI:173112"/>
        <dbReference type="EC" id="2.7.7.49"/>
    </reaction>
</comment>
<comment type="similarity">
    <text evidence="8">Belongs to the bacterial reverse transcriptase family.</text>
</comment>
<evidence type="ECO:0000256" key="3">
    <source>
        <dbReference type="ARBA" id="ARBA00022695"/>
    </source>
</evidence>
<dbReference type="Proteomes" id="UP000489351">
    <property type="component" value="Unassembled WGS sequence"/>
</dbReference>
<evidence type="ECO:0000256" key="4">
    <source>
        <dbReference type="ARBA" id="ARBA00022723"/>
    </source>
</evidence>
<dbReference type="PANTHER" id="PTHR34047">
    <property type="entry name" value="NUCLEAR INTRON MATURASE 1, MITOCHONDRIAL-RELATED"/>
    <property type="match status" value="1"/>
</dbReference>
<accession>A0ABW9UQF2</accession>
<evidence type="ECO:0000256" key="2">
    <source>
        <dbReference type="ARBA" id="ARBA00022679"/>
    </source>
</evidence>
<comment type="caution">
    <text evidence="11">The sequence shown here is derived from an EMBL/GenBank/DDBJ whole genome shotgun (WGS) entry which is preliminary data.</text>
</comment>
<dbReference type="InterPro" id="IPR051083">
    <property type="entry name" value="GrpII_Intron_Splice-Mob/Def"/>
</dbReference>
<dbReference type="Pfam" id="PF00078">
    <property type="entry name" value="RVT_1"/>
    <property type="match status" value="1"/>
</dbReference>
<dbReference type="InterPro" id="IPR000477">
    <property type="entry name" value="RT_dom"/>
</dbReference>